<evidence type="ECO:0000256" key="3">
    <source>
        <dbReference type="ARBA" id="ARBA00022556"/>
    </source>
</evidence>
<reference evidence="10 11" key="1">
    <citation type="submission" date="2015-03" db="EMBL/GenBank/DDBJ databases">
        <authorList>
            <person name="Hassan Y."/>
            <person name="Lepp D."/>
            <person name="Li X.-Z."/>
            <person name="Zhou T."/>
        </authorList>
    </citation>
    <scope>NUCLEOTIDE SEQUENCE [LARGE SCALE GENOMIC DNA]</scope>
    <source>
        <strain evidence="10 11">IPL18</strain>
    </source>
</reference>
<dbReference type="Proteomes" id="UP000033649">
    <property type="component" value="Unassembled WGS sequence"/>
</dbReference>
<evidence type="ECO:0000256" key="7">
    <source>
        <dbReference type="ARBA" id="ARBA00023315"/>
    </source>
</evidence>
<dbReference type="PANTHER" id="PTHR43480:SF1">
    <property type="entry name" value="ACYL-[ACYL-CARRIER-PROTEIN]--UDP-N-ACETYLGLUCOSAMINE O-ACYLTRANSFERASE, MITOCHONDRIAL-RELATED"/>
    <property type="match status" value="1"/>
</dbReference>
<dbReference type="RefSeq" id="WP_046104266.1">
    <property type="nucleotide sequence ID" value="NZ_JZEY01000054.1"/>
</dbReference>
<evidence type="ECO:0000256" key="2">
    <source>
        <dbReference type="ARBA" id="ARBA00022516"/>
    </source>
</evidence>
<comment type="similarity">
    <text evidence="8">Belongs to the transferase hexapeptide repeat family. LpxA subfamily.</text>
</comment>
<dbReference type="EC" id="2.3.1.129" evidence="8"/>
<dbReference type="AlphaFoldDB" id="A0A0F5FN16"/>
<comment type="subcellular location">
    <subcellularLocation>
        <location evidence="8">Cytoplasm</location>
    </subcellularLocation>
</comment>
<organism evidence="10 11">
    <name type="scientific">Devosia chinhatensis</name>
    <dbReference type="NCBI Taxonomy" id="429727"/>
    <lineage>
        <taxon>Bacteria</taxon>
        <taxon>Pseudomonadati</taxon>
        <taxon>Pseudomonadota</taxon>
        <taxon>Alphaproteobacteria</taxon>
        <taxon>Hyphomicrobiales</taxon>
        <taxon>Devosiaceae</taxon>
        <taxon>Devosia</taxon>
    </lineage>
</organism>
<dbReference type="OrthoDB" id="9807278at2"/>
<comment type="subunit">
    <text evidence="8">Homotrimer.</text>
</comment>
<dbReference type="NCBIfam" id="NF003657">
    <property type="entry name" value="PRK05289.1"/>
    <property type="match status" value="1"/>
</dbReference>
<comment type="function">
    <text evidence="8">Involved in the biosynthesis of lipid A, a phosphorylated glycolipid that anchors the lipopolysaccharide to the outer membrane of the cell.</text>
</comment>
<name>A0A0F5FN16_9HYPH</name>
<dbReference type="PANTHER" id="PTHR43480">
    <property type="entry name" value="ACYL-[ACYL-CARRIER-PROTEIN]--UDP-N-ACETYLGLUCOSAMINE O-ACYLTRANSFERASE"/>
    <property type="match status" value="1"/>
</dbReference>
<dbReference type="CDD" id="cd03351">
    <property type="entry name" value="LbH_UDP-GlcNAc_AT"/>
    <property type="match status" value="1"/>
</dbReference>
<dbReference type="GO" id="GO:0008780">
    <property type="term" value="F:acyl-[acyl-carrier-protein]-UDP-N-acetylglucosamine O-acyltransferase activity"/>
    <property type="evidence" value="ECO:0007669"/>
    <property type="project" value="UniProtKB-UniRule"/>
</dbReference>
<dbReference type="InterPro" id="IPR037157">
    <property type="entry name" value="Acetyltransf_C_sf"/>
</dbReference>
<keyword evidence="6 8" id="KW-0443">Lipid metabolism</keyword>
<comment type="pathway">
    <text evidence="8">Glycolipid biosynthesis; lipid IV(A) biosynthesis; lipid IV(A) from (3R)-3-hydroxytetradecanoyl-[acyl-carrier-protein] and UDP-N-acetyl-alpha-D-glucosamine: step 1/6.</text>
</comment>
<evidence type="ECO:0000256" key="5">
    <source>
        <dbReference type="ARBA" id="ARBA00022737"/>
    </source>
</evidence>
<comment type="caution">
    <text evidence="10">The sequence shown here is derived from an EMBL/GenBank/DDBJ whole genome shotgun (WGS) entry which is preliminary data.</text>
</comment>
<evidence type="ECO:0000259" key="9">
    <source>
        <dbReference type="Pfam" id="PF13720"/>
    </source>
</evidence>
<dbReference type="Pfam" id="PF13720">
    <property type="entry name" value="Acetyltransf_11"/>
    <property type="match status" value="1"/>
</dbReference>
<accession>A0A0F5FN16</accession>
<evidence type="ECO:0000313" key="10">
    <source>
        <dbReference type="EMBL" id="KKB09572.1"/>
    </source>
</evidence>
<dbReference type="InterPro" id="IPR010137">
    <property type="entry name" value="Lipid_A_LpxA"/>
</dbReference>
<dbReference type="Gene3D" id="1.20.1180.10">
    <property type="entry name" value="Udp N-acetylglucosamine O-acyltransferase, C-terminal domain"/>
    <property type="match status" value="1"/>
</dbReference>
<sequence length="269" mass="28787">MTAAVIHPSAIVADGARLGSGVKIGPYSMVGPRVVLGDDVELVSHAVIDGNTTIGTGTRIFPFASIGHEPQDLKFHGEDSRLEIGERCTIREAVTINPGTEGGGMLTRIGNDCLIMANAHVAHDAIIGNNVIMANYVGIAGHVHVGDNVIFGGTCVIHQFTRIGSHAFVGAQSMVDGDVIPYGMAVGNRAALTGLNLVGLKRRKFDREAIHRLRAAYRQIFASEGTLIERVEDAAELFEHDQLVQDVVAFIRDAKDRPILSPRHSNEGE</sequence>
<dbReference type="Pfam" id="PF00132">
    <property type="entry name" value="Hexapep"/>
    <property type="match status" value="2"/>
</dbReference>
<dbReference type="InterPro" id="IPR018357">
    <property type="entry name" value="Hexapep_transf_CS"/>
</dbReference>
<dbReference type="GO" id="GO:0009245">
    <property type="term" value="P:lipid A biosynthetic process"/>
    <property type="evidence" value="ECO:0007669"/>
    <property type="project" value="UniProtKB-UniRule"/>
</dbReference>
<keyword evidence="4 8" id="KW-0808">Transferase</keyword>
<keyword evidence="11" id="KW-1185">Reference proteome</keyword>
<dbReference type="PIRSF" id="PIRSF000456">
    <property type="entry name" value="UDP-GlcNAc_acltr"/>
    <property type="match status" value="1"/>
</dbReference>
<dbReference type="NCBIfam" id="TIGR01852">
    <property type="entry name" value="lipid_A_lpxA"/>
    <property type="match status" value="1"/>
</dbReference>
<dbReference type="PATRIC" id="fig|429727.3.peg.1381"/>
<evidence type="ECO:0000313" key="11">
    <source>
        <dbReference type="Proteomes" id="UP000033649"/>
    </source>
</evidence>
<keyword evidence="1 8" id="KW-0963">Cytoplasm</keyword>
<gene>
    <name evidence="8" type="primary">lpxA</name>
    <name evidence="10" type="ORF">VE26_06670</name>
</gene>
<keyword evidence="5 8" id="KW-0677">Repeat</keyword>
<dbReference type="EMBL" id="JZEY01000054">
    <property type="protein sequence ID" value="KKB09572.1"/>
    <property type="molecule type" value="Genomic_DNA"/>
</dbReference>
<keyword evidence="2 8" id="KW-0444">Lipid biosynthesis</keyword>
<dbReference type="HAMAP" id="MF_00387">
    <property type="entry name" value="LpxA"/>
    <property type="match status" value="1"/>
</dbReference>
<dbReference type="SUPFAM" id="SSF51161">
    <property type="entry name" value="Trimeric LpxA-like enzymes"/>
    <property type="match status" value="1"/>
</dbReference>
<keyword evidence="3 8" id="KW-0441">Lipid A biosynthesis</keyword>
<dbReference type="PROSITE" id="PS00101">
    <property type="entry name" value="HEXAPEP_TRANSFERASES"/>
    <property type="match status" value="1"/>
</dbReference>
<keyword evidence="7 8" id="KW-0012">Acyltransferase</keyword>
<feature type="domain" description="UDP N-acetylglucosamine O-acyltransferase C-terminal" evidence="9">
    <location>
        <begin position="178"/>
        <end position="259"/>
    </location>
</feature>
<dbReference type="GO" id="GO:0005737">
    <property type="term" value="C:cytoplasm"/>
    <property type="evidence" value="ECO:0007669"/>
    <property type="project" value="UniProtKB-SubCell"/>
</dbReference>
<evidence type="ECO:0000256" key="4">
    <source>
        <dbReference type="ARBA" id="ARBA00022679"/>
    </source>
</evidence>
<dbReference type="Gene3D" id="2.160.10.10">
    <property type="entry name" value="Hexapeptide repeat proteins"/>
    <property type="match status" value="1"/>
</dbReference>
<proteinExistence type="inferred from homology"/>
<protein>
    <recommendedName>
        <fullName evidence="8">Acyl-[acyl-carrier-protein]--UDP-N-acetylglucosamine O-acyltransferase</fullName>
        <shortName evidence="8">UDP-N-acetylglucosamine acyltransferase</shortName>
        <ecNumber evidence="8">2.3.1.129</ecNumber>
    </recommendedName>
</protein>
<comment type="catalytic activity">
    <reaction evidence="8">
        <text>a (3R)-hydroxyacyl-[ACP] + UDP-N-acetyl-alpha-D-glucosamine = a UDP-3-O-[(3R)-3-hydroxyacyl]-N-acetyl-alpha-D-glucosamine + holo-[ACP]</text>
        <dbReference type="Rhea" id="RHEA:67812"/>
        <dbReference type="Rhea" id="RHEA-COMP:9685"/>
        <dbReference type="Rhea" id="RHEA-COMP:9945"/>
        <dbReference type="ChEBI" id="CHEBI:57705"/>
        <dbReference type="ChEBI" id="CHEBI:64479"/>
        <dbReference type="ChEBI" id="CHEBI:78827"/>
        <dbReference type="ChEBI" id="CHEBI:173225"/>
        <dbReference type="EC" id="2.3.1.129"/>
    </reaction>
</comment>
<dbReference type="InterPro" id="IPR001451">
    <property type="entry name" value="Hexapep"/>
</dbReference>
<dbReference type="UniPathway" id="UPA00359">
    <property type="reaction ID" value="UER00477"/>
</dbReference>
<dbReference type="InterPro" id="IPR029098">
    <property type="entry name" value="Acetyltransf_C"/>
</dbReference>
<dbReference type="STRING" id="429727.VE26_06670"/>
<dbReference type="InterPro" id="IPR011004">
    <property type="entry name" value="Trimer_LpxA-like_sf"/>
</dbReference>
<dbReference type="GO" id="GO:0016020">
    <property type="term" value="C:membrane"/>
    <property type="evidence" value="ECO:0007669"/>
    <property type="project" value="GOC"/>
</dbReference>
<evidence type="ECO:0000256" key="8">
    <source>
        <dbReference type="HAMAP-Rule" id="MF_00387"/>
    </source>
</evidence>
<evidence type="ECO:0000256" key="1">
    <source>
        <dbReference type="ARBA" id="ARBA00022490"/>
    </source>
</evidence>
<evidence type="ECO:0000256" key="6">
    <source>
        <dbReference type="ARBA" id="ARBA00023098"/>
    </source>
</evidence>